<dbReference type="AlphaFoldDB" id="A0AAU7UGI6"/>
<accession>A0AAU7UGI6</accession>
<reference evidence="6" key="1">
    <citation type="submission" date="2024-06" db="EMBL/GenBank/DDBJ databases">
        <title>Draft Genome Sequence of Deinococcus sonorensis Type Strain KR-87, a Biofilm Producing Representative of the Genus Deinococcus.</title>
        <authorList>
            <person name="Boren L.S."/>
            <person name="Grosso R.A."/>
            <person name="Hugenberg-Cox A.N."/>
            <person name="Hill J.T.E."/>
            <person name="Albert C.M."/>
            <person name="Tuohy J.M."/>
        </authorList>
    </citation>
    <scope>NUCLEOTIDE SEQUENCE</scope>
    <source>
        <strain evidence="6">KR-87</strain>
        <plasmid evidence="6">pDson02</plasmid>
    </source>
</reference>
<feature type="transmembrane region" description="Helical" evidence="5">
    <location>
        <begin position="196"/>
        <end position="215"/>
    </location>
</feature>
<dbReference type="EMBL" id="CP158300">
    <property type="protein sequence ID" value="XBV87535.1"/>
    <property type="molecule type" value="Genomic_DNA"/>
</dbReference>
<dbReference type="InterPro" id="IPR050475">
    <property type="entry name" value="Prenyltransferase_related"/>
</dbReference>
<gene>
    <name evidence="6" type="ORF">ABOD76_21030</name>
</gene>
<evidence type="ECO:0000256" key="2">
    <source>
        <dbReference type="ARBA" id="ARBA00022692"/>
    </source>
</evidence>
<dbReference type="Pfam" id="PF01040">
    <property type="entry name" value="UbiA"/>
    <property type="match status" value="1"/>
</dbReference>
<evidence type="ECO:0000256" key="1">
    <source>
        <dbReference type="ARBA" id="ARBA00004141"/>
    </source>
</evidence>
<evidence type="ECO:0000256" key="3">
    <source>
        <dbReference type="ARBA" id="ARBA00022989"/>
    </source>
</evidence>
<dbReference type="PANTHER" id="PTHR42723">
    <property type="entry name" value="CHLOROPHYLL SYNTHASE"/>
    <property type="match status" value="1"/>
</dbReference>
<protein>
    <submittedName>
        <fullName evidence="6">UbiA family prenyltransferase</fullName>
    </submittedName>
</protein>
<dbReference type="CDD" id="cd13964">
    <property type="entry name" value="PT_UbiA_1"/>
    <property type="match status" value="1"/>
</dbReference>
<comment type="subcellular location">
    <subcellularLocation>
        <location evidence="1">Membrane</location>
        <topology evidence="1">Multi-pass membrane protein</topology>
    </subcellularLocation>
</comment>
<dbReference type="GO" id="GO:0016020">
    <property type="term" value="C:membrane"/>
    <property type="evidence" value="ECO:0007669"/>
    <property type="project" value="UniProtKB-SubCell"/>
</dbReference>
<dbReference type="RefSeq" id="WP_350245684.1">
    <property type="nucleotide sequence ID" value="NZ_CP158300.1"/>
</dbReference>
<organism evidence="6">
    <name type="scientific">Deinococcus sonorensis KR-87</name>
    <dbReference type="NCBI Taxonomy" id="694439"/>
    <lineage>
        <taxon>Bacteria</taxon>
        <taxon>Thermotogati</taxon>
        <taxon>Deinococcota</taxon>
        <taxon>Deinococci</taxon>
        <taxon>Deinococcales</taxon>
        <taxon>Deinococcaceae</taxon>
        <taxon>Deinococcus</taxon>
    </lineage>
</organism>
<keyword evidence="4 5" id="KW-0472">Membrane</keyword>
<geneLocation type="plasmid" evidence="6">
    <name>pDson02</name>
</geneLocation>
<dbReference type="Gene3D" id="1.10.357.140">
    <property type="entry name" value="UbiA prenyltransferase"/>
    <property type="match status" value="1"/>
</dbReference>
<dbReference type="InterPro" id="IPR044878">
    <property type="entry name" value="UbiA_sf"/>
</dbReference>
<name>A0AAU7UGI6_9DEIO</name>
<dbReference type="GO" id="GO:0016765">
    <property type="term" value="F:transferase activity, transferring alkyl or aryl (other than methyl) groups"/>
    <property type="evidence" value="ECO:0007669"/>
    <property type="project" value="InterPro"/>
</dbReference>
<evidence type="ECO:0000256" key="5">
    <source>
        <dbReference type="SAM" id="Phobius"/>
    </source>
</evidence>
<keyword evidence="6" id="KW-0614">Plasmid</keyword>
<proteinExistence type="predicted"/>
<feature type="transmembrane region" description="Helical" evidence="5">
    <location>
        <begin position="276"/>
        <end position="292"/>
    </location>
</feature>
<keyword evidence="2 5" id="KW-0812">Transmembrane</keyword>
<dbReference type="KEGG" id="dsc:ABOD76_21030"/>
<feature type="transmembrane region" description="Helical" evidence="5">
    <location>
        <begin position="221"/>
        <end position="243"/>
    </location>
</feature>
<evidence type="ECO:0000256" key="4">
    <source>
        <dbReference type="ARBA" id="ARBA00023136"/>
    </source>
</evidence>
<keyword evidence="3 5" id="KW-1133">Transmembrane helix</keyword>
<feature type="transmembrane region" description="Helical" evidence="5">
    <location>
        <begin position="49"/>
        <end position="69"/>
    </location>
</feature>
<dbReference type="PANTHER" id="PTHR42723:SF1">
    <property type="entry name" value="CHLOROPHYLL SYNTHASE, CHLOROPLASTIC"/>
    <property type="match status" value="1"/>
</dbReference>
<sequence length="299" mass="31395">MSSSAVPLPAQRFRAHLSLARISNSPTVASNVLAGAALAGSTGLSGRTVLLMLSMVLFYTAGMYLNDLLDLDIDRRERPERPLPSGTVPLPEAWAVTGVLFVGGLALLATQGLTALLSGLGLAALIVVYDAWHKRNPLSPLLMAGTRVLVYVTAFLALAGTAAGPLLLWALLMGGYIMGLTYIAKTENRSGLARGWPAALVLLPAAVFVVSLFRSAGSQPLVLSALLLLAFVGWAIYSMGFVYRPERRNIGRAVGSLIAGVSLLDALVLLASGAHLGPVLLAVAAFALTVYWQRHIKGT</sequence>
<dbReference type="InterPro" id="IPR000537">
    <property type="entry name" value="UbiA_prenyltransferase"/>
</dbReference>
<evidence type="ECO:0000313" key="6">
    <source>
        <dbReference type="EMBL" id="XBV87535.1"/>
    </source>
</evidence>
<feature type="transmembrane region" description="Helical" evidence="5">
    <location>
        <begin position="115"/>
        <end position="132"/>
    </location>
</feature>